<dbReference type="PATRIC" id="fig|1423786.4.peg.914"/>
<evidence type="ECO:0000256" key="2">
    <source>
        <dbReference type="ARBA" id="ARBA00006669"/>
    </source>
</evidence>
<keyword evidence="5 8" id="KW-0812">Transmembrane</keyword>
<evidence type="ECO:0000256" key="4">
    <source>
        <dbReference type="ARBA" id="ARBA00022475"/>
    </source>
</evidence>
<comment type="caution">
    <text evidence="9">The sequence shown here is derived from an EMBL/GenBank/DDBJ whole genome shotgun (WGS) entry which is preliminary data.</text>
</comment>
<proteinExistence type="inferred from homology"/>
<organism evidence="9 10">
    <name type="scientific">Lentilactobacillus parafarraginis DSM 18390 = JCM 14109</name>
    <dbReference type="NCBI Taxonomy" id="1423786"/>
    <lineage>
        <taxon>Bacteria</taxon>
        <taxon>Bacillati</taxon>
        <taxon>Bacillota</taxon>
        <taxon>Bacilli</taxon>
        <taxon>Lactobacillales</taxon>
        <taxon>Lactobacillaceae</taxon>
        <taxon>Lentilactobacillus</taxon>
    </lineage>
</organism>
<dbReference type="PANTHER" id="PTHR36122:SF2">
    <property type="entry name" value="NICOTINAMIDE RIBOSIDE TRANSPORTER PNUC"/>
    <property type="match status" value="1"/>
</dbReference>
<feature type="transmembrane region" description="Helical" evidence="8">
    <location>
        <begin position="198"/>
        <end position="216"/>
    </location>
</feature>
<dbReference type="AlphaFoldDB" id="A0A0R1YSX2"/>
<keyword evidence="6 8" id="KW-1133">Transmembrane helix</keyword>
<dbReference type="NCBIfam" id="TIGR01528">
    <property type="entry name" value="NMN_trans_PnuC"/>
    <property type="match status" value="1"/>
</dbReference>
<keyword evidence="4" id="KW-1003">Cell membrane</keyword>
<evidence type="ECO:0000256" key="3">
    <source>
        <dbReference type="ARBA" id="ARBA00022448"/>
    </source>
</evidence>
<gene>
    <name evidence="9" type="ORF">FD47_GL000862</name>
</gene>
<feature type="transmembrane region" description="Helical" evidence="8">
    <location>
        <begin position="116"/>
        <end position="137"/>
    </location>
</feature>
<comment type="similarity">
    <text evidence="2">Belongs to the nicotinamide ribonucleoside (NR) uptake permease (TC 4.B.1) family.</text>
</comment>
<dbReference type="InterPro" id="IPR006419">
    <property type="entry name" value="NMN_transpt_PnuC"/>
</dbReference>
<feature type="transmembrane region" description="Helical" evidence="8">
    <location>
        <begin position="54"/>
        <end position="71"/>
    </location>
</feature>
<dbReference type="EMBL" id="AZFZ01000002">
    <property type="protein sequence ID" value="KRM45678.1"/>
    <property type="molecule type" value="Genomic_DNA"/>
</dbReference>
<evidence type="ECO:0000256" key="6">
    <source>
        <dbReference type="ARBA" id="ARBA00022989"/>
    </source>
</evidence>
<accession>A0A0R1YSX2</accession>
<dbReference type="GO" id="GO:0005886">
    <property type="term" value="C:plasma membrane"/>
    <property type="evidence" value="ECO:0007669"/>
    <property type="project" value="UniProtKB-SubCell"/>
</dbReference>
<feature type="transmembrane region" description="Helical" evidence="8">
    <location>
        <begin position="149"/>
        <end position="169"/>
    </location>
</feature>
<sequence>MLIAIQFGSFFLFFSHGRFSLQPDTTLIGFIGLFAGVTGIVSVVVCADGRITQYFWAILNNASYIYVSFANHLYGEVYLNLYFFILEFVGIYEWTARNVATNDESDVVQVKELSRWGWVGLTILVLLGWLALGWFLTRVPLLSSTLDPHPWLDALSVVVQVFAQLLMVLRYGASQWLLWILGNVAEVTLWTINFNPIIIALWFAYLINSVYGYYMWTSKLQKESPATAGS</sequence>
<dbReference type="GO" id="GO:0034257">
    <property type="term" value="F:nicotinamide riboside transmembrane transporter activity"/>
    <property type="evidence" value="ECO:0007669"/>
    <property type="project" value="InterPro"/>
</dbReference>
<name>A0A0R1YSX2_9LACO</name>
<protein>
    <submittedName>
        <fullName evidence="9">Nicotinamide mononucleotide transporter PnuC</fullName>
    </submittedName>
</protein>
<dbReference type="Pfam" id="PF04973">
    <property type="entry name" value="NMN_transporter"/>
    <property type="match status" value="1"/>
</dbReference>
<dbReference type="Proteomes" id="UP000051010">
    <property type="component" value="Unassembled WGS sequence"/>
</dbReference>
<evidence type="ECO:0000313" key="10">
    <source>
        <dbReference type="Proteomes" id="UP000051010"/>
    </source>
</evidence>
<evidence type="ECO:0000256" key="8">
    <source>
        <dbReference type="SAM" id="Phobius"/>
    </source>
</evidence>
<reference evidence="9 10" key="1">
    <citation type="journal article" date="2015" name="Genome Announc.">
        <title>Expanding the biotechnology potential of lactobacilli through comparative genomics of 213 strains and associated genera.</title>
        <authorList>
            <person name="Sun Z."/>
            <person name="Harris H.M."/>
            <person name="McCann A."/>
            <person name="Guo C."/>
            <person name="Argimon S."/>
            <person name="Zhang W."/>
            <person name="Yang X."/>
            <person name="Jeffery I.B."/>
            <person name="Cooney J.C."/>
            <person name="Kagawa T.F."/>
            <person name="Liu W."/>
            <person name="Song Y."/>
            <person name="Salvetti E."/>
            <person name="Wrobel A."/>
            <person name="Rasinkangas P."/>
            <person name="Parkhill J."/>
            <person name="Rea M.C."/>
            <person name="O'Sullivan O."/>
            <person name="Ritari J."/>
            <person name="Douillard F.P."/>
            <person name="Paul Ross R."/>
            <person name="Yang R."/>
            <person name="Briner A.E."/>
            <person name="Felis G.E."/>
            <person name="de Vos W.M."/>
            <person name="Barrangou R."/>
            <person name="Klaenhammer T.R."/>
            <person name="Caufield P.W."/>
            <person name="Cui Y."/>
            <person name="Zhang H."/>
            <person name="O'Toole P.W."/>
        </authorList>
    </citation>
    <scope>NUCLEOTIDE SEQUENCE [LARGE SCALE GENOMIC DNA]</scope>
    <source>
        <strain evidence="9 10">DSM 18390</strain>
    </source>
</reference>
<feature type="transmembrane region" description="Helical" evidence="8">
    <location>
        <begin position="27"/>
        <end position="47"/>
    </location>
</feature>
<evidence type="ECO:0000256" key="1">
    <source>
        <dbReference type="ARBA" id="ARBA00004651"/>
    </source>
</evidence>
<feature type="transmembrane region" description="Helical" evidence="8">
    <location>
        <begin position="77"/>
        <end position="95"/>
    </location>
</feature>
<keyword evidence="3" id="KW-0813">Transport</keyword>
<evidence type="ECO:0000256" key="5">
    <source>
        <dbReference type="ARBA" id="ARBA00022692"/>
    </source>
</evidence>
<evidence type="ECO:0000313" key="9">
    <source>
        <dbReference type="EMBL" id="KRM45678.1"/>
    </source>
</evidence>
<comment type="subcellular location">
    <subcellularLocation>
        <location evidence="1">Cell membrane</location>
        <topology evidence="1">Multi-pass membrane protein</topology>
    </subcellularLocation>
</comment>
<dbReference type="PANTHER" id="PTHR36122">
    <property type="entry name" value="NICOTINAMIDE RIBOSIDE TRANSPORTER PNUC"/>
    <property type="match status" value="1"/>
</dbReference>
<evidence type="ECO:0000256" key="7">
    <source>
        <dbReference type="ARBA" id="ARBA00023136"/>
    </source>
</evidence>
<keyword evidence="7 8" id="KW-0472">Membrane</keyword>